<dbReference type="InterPro" id="IPR007346">
    <property type="entry name" value="Endonuclease-I"/>
</dbReference>
<keyword evidence="3" id="KW-0732">Signal</keyword>
<dbReference type="GO" id="GO:0004518">
    <property type="term" value="F:nuclease activity"/>
    <property type="evidence" value="ECO:0007669"/>
    <property type="project" value="UniProtKB-KW"/>
</dbReference>
<evidence type="ECO:0000256" key="4">
    <source>
        <dbReference type="ARBA" id="ARBA00022801"/>
    </source>
</evidence>
<evidence type="ECO:0000313" key="6">
    <source>
        <dbReference type="EMBL" id="RBA27654.1"/>
    </source>
</evidence>
<dbReference type="SUPFAM" id="SSF54060">
    <property type="entry name" value="His-Me finger endonucleases"/>
    <property type="match status" value="1"/>
</dbReference>
<evidence type="ECO:0000256" key="3">
    <source>
        <dbReference type="ARBA" id="ARBA00022729"/>
    </source>
</evidence>
<dbReference type="Pfam" id="PF18962">
    <property type="entry name" value="Por_Secre_tail"/>
    <property type="match status" value="1"/>
</dbReference>
<name>A0A365NZV7_9FLAO</name>
<dbReference type="InterPro" id="IPR038081">
    <property type="entry name" value="CalX-like_sf"/>
</dbReference>
<comment type="similarity">
    <text evidence="1">Belongs to the EndA/NucM nuclease family.</text>
</comment>
<keyword evidence="4" id="KW-0378">Hydrolase</keyword>
<protein>
    <submittedName>
        <fullName evidence="6">Ribonuclease</fullName>
    </submittedName>
</protein>
<proteinExistence type="inferred from homology"/>
<dbReference type="Proteomes" id="UP000253319">
    <property type="component" value="Unassembled WGS sequence"/>
</dbReference>
<dbReference type="PANTHER" id="PTHR33607:SF2">
    <property type="entry name" value="ENDONUCLEASE-1"/>
    <property type="match status" value="1"/>
</dbReference>
<dbReference type="GO" id="GO:0016787">
    <property type="term" value="F:hydrolase activity"/>
    <property type="evidence" value="ECO:0007669"/>
    <property type="project" value="UniProtKB-KW"/>
</dbReference>
<dbReference type="SUPFAM" id="SSF141072">
    <property type="entry name" value="CalX-like"/>
    <property type="match status" value="1"/>
</dbReference>
<gene>
    <name evidence="6" type="ORF">DPN68_11290</name>
</gene>
<dbReference type="Pfam" id="PF04231">
    <property type="entry name" value="Endonuclease_1"/>
    <property type="match status" value="1"/>
</dbReference>
<evidence type="ECO:0000256" key="2">
    <source>
        <dbReference type="ARBA" id="ARBA00022722"/>
    </source>
</evidence>
<dbReference type="InterPro" id="IPR044925">
    <property type="entry name" value="His-Me_finger_sf"/>
</dbReference>
<dbReference type="InterPro" id="IPR026444">
    <property type="entry name" value="Secre_tail"/>
</dbReference>
<keyword evidence="7" id="KW-1185">Reference proteome</keyword>
<organism evidence="6 7">
    <name type="scientific">Flavobacterium tibetense</name>
    <dbReference type="NCBI Taxonomy" id="2233533"/>
    <lineage>
        <taxon>Bacteria</taxon>
        <taxon>Pseudomonadati</taxon>
        <taxon>Bacteroidota</taxon>
        <taxon>Flavobacteriia</taxon>
        <taxon>Flavobacteriales</taxon>
        <taxon>Flavobacteriaceae</taxon>
        <taxon>Flavobacterium</taxon>
    </lineage>
</organism>
<evidence type="ECO:0000256" key="1">
    <source>
        <dbReference type="ARBA" id="ARBA00006429"/>
    </source>
</evidence>
<feature type="domain" description="Secretion system C-terminal sorting" evidence="5">
    <location>
        <begin position="596"/>
        <end position="663"/>
    </location>
</feature>
<evidence type="ECO:0000259" key="5">
    <source>
        <dbReference type="Pfam" id="PF18962"/>
    </source>
</evidence>
<dbReference type="OrthoDB" id="5485925at2"/>
<reference evidence="6 7" key="1">
    <citation type="submission" date="2018-06" db="EMBL/GenBank/DDBJ databases">
        <title>Flavobacterium tibetense sp. nov., isolated from a wetland YonghuCo on Tibetan Plateau.</title>
        <authorList>
            <person name="Xing P."/>
            <person name="Phurbu D."/>
            <person name="Lu H."/>
        </authorList>
    </citation>
    <scope>NUCLEOTIDE SEQUENCE [LARGE SCALE GENOMIC DNA]</scope>
    <source>
        <strain evidence="6 7">YH5</strain>
    </source>
</reference>
<dbReference type="PANTHER" id="PTHR33607">
    <property type="entry name" value="ENDONUCLEASE-1"/>
    <property type="match status" value="1"/>
</dbReference>
<evidence type="ECO:0000313" key="7">
    <source>
        <dbReference type="Proteomes" id="UP000253319"/>
    </source>
</evidence>
<sequence length="664" mass="72853">MFQKLLTYFFLICVSYGFSQTVVINELDADTPGTDVKEFVELKSFDAGGIALPNYPLDGYVLVFYRASTNSIYRTIDLDGLVTDINGIVLLGNSQVSPTPAFIIPNNGIQNTSCVVTLYLGNGTDFPLDSATFDVPNLVDAFAHSNNTTQPTYLMGQLGIPSTSFYTENDVNSIQRKNDGTYEVKTPTPGVNNDGSGIPINYISVSFPQTSFTEGDSFNITFTTSEPVQNENLILNFTLANGNFTNLDFSGGLTVVIPVGETTVQNGINIINDGIDEGDEEMLFKFQTIPFGYSANNDNILIRVYDINFATDPWGTPLNPTDGIVTPQIPAGYYDSLEGLSGATLKQAVQDIIANPAVVRLHSYADMWEVLRDADRNPENNNQIWAMYIEAPMAKLDQQNTSSIVGKWNREHIFPQSRGGFVIPEINIADGINFWTSTSASNTVDGVSDAHHIRAESGQENSSRGNKNFGNTTTSTTYSGYSGNFGSWKGDVSRALFYMGVRFSDLNLVNGDPAELSGGNPSFQIGDLATLLTWNTQDPRDDFEMNRNNIIYNWQMNRNPFIDYPLLADYIYGANFGQPWFAALSSTTFDANAIKVYPNPTTDYIVISGLSGSSKAEIYNVTGQLIQETTFTNETRMDLSLAAGVYLVKVSNGNQSLTRKIVVK</sequence>
<keyword evidence="2" id="KW-0540">Nuclease</keyword>
<dbReference type="RefSeq" id="WP_113989760.1">
    <property type="nucleotide sequence ID" value="NZ_QLST01000015.1"/>
</dbReference>
<dbReference type="AlphaFoldDB" id="A0A365NZV7"/>
<dbReference type="EMBL" id="QLST01000015">
    <property type="protein sequence ID" value="RBA27654.1"/>
    <property type="molecule type" value="Genomic_DNA"/>
</dbReference>
<accession>A0A365NZV7</accession>
<dbReference type="NCBIfam" id="TIGR04183">
    <property type="entry name" value="Por_Secre_tail"/>
    <property type="match status" value="1"/>
</dbReference>
<comment type="caution">
    <text evidence="6">The sequence shown here is derived from an EMBL/GenBank/DDBJ whole genome shotgun (WGS) entry which is preliminary data.</text>
</comment>